<dbReference type="Pfam" id="PF00646">
    <property type="entry name" value="F-box"/>
    <property type="match status" value="1"/>
</dbReference>
<reference evidence="4" key="1">
    <citation type="submission" date="2024-06" db="EMBL/GenBank/DDBJ databases">
        <authorList>
            <person name="Ryan C."/>
        </authorList>
    </citation>
    <scope>NUCLEOTIDE SEQUENCE [LARGE SCALE GENOMIC DNA]</scope>
</reference>
<organism evidence="3 4">
    <name type="scientific">Urochloa decumbens</name>
    <dbReference type="NCBI Taxonomy" id="240449"/>
    <lineage>
        <taxon>Eukaryota</taxon>
        <taxon>Viridiplantae</taxon>
        <taxon>Streptophyta</taxon>
        <taxon>Embryophyta</taxon>
        <taxon>Tracheophyta</taxon>
        <taxon>Spermatophyta</taxon>
        <taxon>Magnoliopsida</taxon>
        <taxon>Liliopsida</taxon>
        <taxon>Poales</taxon>
        <taxon>Poaceae</taxon>
        <taxon>PACMAD clade</taxon>
        <taxon>Panicoideae</taxon>
        <taxon>Panicodae</taxon>
        <taxon>Paniceae</taxon>
        <taxon>Melinidinae</taxon>
        <taxon>Urochloa</taxon>
    </lineage>
</organism>
<dbReference type="PANTHER" id="PTHR32133:SF386">
    <property type="entry name" value="F-BOX DOMAIN-CONTAINING PROTEIN"/>
    <property type="match status" value="1"/>
</dbReference>
<feature type="domain" description="F-box" evidence="1">
    <location>
        <begin position="12"/>
        <end position="51"/>
    </location>
</feature>
<dbReference type="SUPFAM" id="SSF81383">
    <property type="entry name" value="F-box domain"/>
    <property type="match status" value="1"/>
</dbReference>
<evidence type="ECO:0008006" key="5">
    <source>
        <dbReference type="Google" id="ProtNLM"/>
    </source>
</evidence>
<dbReference type="InterPro" id="IPR001810">
    <property type="entry name" value="F-box_dom"/>
</dbReference>
<dbReference type="Pfam" id="PF23635">
    <property type="entry name" value="Beta-prop_AT5G49610-like"/>
    <property type="match status" value="1"/>
</dbReference>
<name>A0ABC9G884_9POAL</name>
<reference evidence="3 4" key="2">
    <citation type="submission" date="2024-10" db="EMBL/GenBank/DDBJ databases">
        <authorList>
            <person name="Ryan C."/>
        </authorList>
    </citation>
    <scope>NUCLEOTIDE SEQUENCE [LARGE SCALE GENOMIC DNA]</scope>
</reference>
<accession>A0ABC9G884</accession>
<dbReference type="InterPro" id="IPR056594">
    <property type="entry name" value="AT5G49610-like_b-prop"/>
</dbReference>
<feature type="domain" description="F-box protein AT5G49610-like beta-propeller" evidence="2">
    <location>
        <begin position="105"/>
        <end position="366"/>
    </location>
</feature>
<sequence length="376" mass="42033">MAAAAPAPTLMDELVEEILLRLPPSEPESLVRAALACKPWCRLISGARFRRRFREFHCTPPMLGFIWDRIDDGDDYCGFVAHFVPTCSFPPPRPQSDGRGWRAVDARHGRVLLHGTSALEPPAPGLVVWNPVTDERRQLLSMPRDLNEWNWNAAVLCAASDACDHLDCQDGPFLIVLLDSGPDHITLRVYSSEVGIWNEMTHVTQLSKCYINKVSSAIAGNALHFVIEHGKRILRYSLATREISVILHPPVSYLCNTRVMTMEDGRLGFVRMEGRRFSLWSMEESPDGGTGWSQVRVIDLEKLLSVDAQSIFSGYVAFAHGVGVIFVGKCDGLFCYDLKSGRVRKVCEGACNYDIVPYMRFYTPAFGAALQVNDQE</sequence>
<dbReference type="AlphaFoldDB" id="A0ABC9G884"/>
<protein>
    <recommendedName>
        <fullName evidence="5">F-box domain-containing protein</fullName>
    </recommendedName>
</protein>
<dbReference type="EMBL" id="OZ075118">
    <property type="protein sequence ID" value="CAL5089184.1"/>
    <property type="molecule type" value="Genomic_DNA"/>
</dbReference>
<dbReference type="SUPFAM" id="SSF50969">
    <property type="entry name" value="YVTN repeat-like/Quinoprotein amine dehydrogenase"/>
    <property type="match status" value="1"/>
</dbReference>
<evidence type="ECO:0000259" key="2">
    <source>
        <dbReference type="Pfam" id="PF23635"/>
    </source>
</evidence>
<keyword evidence="4" id="KW-1185">Reference proteome</keyword>
<dbReference type="Proteomes" id="UP001497457">
    <property type="component" value="Chromosome 8b"/>
</dbReference>
<evidence type="ECO:0000259" key="1">
    <source>
        <dbReference type="Pfam" id="PF00646"/>
    </source>
</evidence>
<dbReference type="PANTHER" id="PTHR32133">
    <property type="entry name" value="OS07G0120400 PROTEIN"/>
    <property type="match status" value="1"/>
</dbReference>
<evidence type="ECO:0000313" key="3">
    <source>
        <dbReference type="EMBL" id="CAL5089184.1"/>
    </source>
</evidence>
<gene>
    <name evidence="3" type="ORF">URODEC1_LOCUS113217</name>
</gene>
<dbReference type="InterPro" id="IPR011044">
    <property type="entry name" value="Quino_amine_DH_bsu"/>
</dbReference>
<dbReference type="InterPro" id="IPR036047">
    <property type="entry name" value="F-box-like_dom_sf"/>
</dbReference>
<proteinExistence type="predicted"/>
<evidence type="ECO:0000313" key="4">
    <source>
        <dbReference type="Proteomes" id="UP001497457"/>
    </source>
</evidence>